<accession>A0ABR7QJ79</accession>
<dbReference type="Proteomes" id="UP000618952">
    <property type="component" value="Unassembled WGS sequence"/>
</dbReference>
<dbReference type="RefSeq" id="WP_187581905.1">
    <property type="nucleotide sequence ID" value="NZ_JACLHY010000002.1"/>
</dbReference>
<evidence type="ECO:0000256" key="1">
    <source>
        <dbReference type="SAM" id="SignalP"/>
    </source>
</evidence>
<organism evidence="2 3">
    <name type="scientific">Arenibacter arenosicollis</name>
    <dbReference type="NCBI Taxonomy" id="2762274"/>
    <lineage>
        <taxon>Bacteria</taxon>
        <taxon>Pseudomonadati</taxon>
        <taxon>Bacteroidota</taxon>
        <taxon>Flavobacteriia</taxon>
        <taxon>Flavobacteriales</taxon>
        <taxon>Flavobacteriaceae</taxon>
        <taxon>Arenibacter</taxon>
    </lineage>
</organism>
<dbReference type="CDD" id="cd15482">
    <property type="entry name" value="Sialidase_non-viral"/>
    <property type="match status" value="1"/>
</dbReference>
<keyword evidence="3" id="KW-1185">Reference proteome</keyword>
<dbReference type="SUPFAM" id="SSF50939">
    <property type="entry name" value="Sialidases"/>
    <property type="match status" value="1"/>
</dbReference>
<comment type="caution">
    <text evidence="2">The sequence shown here is derived from an EMBL/GenBank/DDBJ whole genome shotgun (WGS) entry which is preliminary data.</text>
</comment>
<sequence>MTSTIMNLRNFSWLGVFLCLTVICLSSTSAKAQKHQKEQSGSISKSPSDFNPEYENVKSRVSYVPGIKVIRGETHVIVPEQEFFCPAGSVFKFNNGDIQVFDRRSSNGGKTWRQVPYILENSTYQFPGPDGEVVMFQSDNQAGGSTSAGRPEISLQKTDEEGVLEANFFRSKDNGLTRVSDPARIYLPERFKDWSGVLCRNIVGLDDGSLLMGMYLRSGVKNTPENKFRDFVLKSSDRGKTWDYLSTVAFDMSEDNRGEGFNEASLLVLPDGKINCFMRSGASYQASLGSFNNNDWDNKMPFSFGQQTPIYKTVSVDGGKNWSIPDPITSHGVWPDATLMKNGITALTYGRPGNWIMFNEGESDTWGPIIPFYNDLYPPDCGNYISATEVAPDILLVVYSRTNPNDHWKSEIVGTYFNVKAMTE</sequence>
<dbReference type="EMBL" id="JACLHY010000002">
    <property type="protein sequence ID" value="MBC8767241.1"/>
    <property type="molecule type" value="Genomic_DNA"/>
</dbReference>
<gene>
    <name evidence="2" type="ORF">H4O18_04480</name>
</gene>
<feature type="chain" id="PRO_5046383337" evidence="1">
    <location>
        <begin position="33"/>
        <end position="424"/>
    </location>
</feature>
<name>A0ABR7QJ79_9FLAO</name>
<evidence type="ECO:0000313" key="3">
    <source>
        <dbReference type="Proteomes" id="UP000618952"/>
    </source>
</evidence>
<dbReference type="Gene3D" id="2.120.10.10">
    <property type="match status" value="1"/>
</dbReference>
<feature type="signal peptide" evidence="1">
    <location>
        <begin position="1"/>
        <end position="32"/>
    </location>
</feature>
<proteinExistence type="predicted"/>
<dbReference type="InterPro" id="IPR036278">
    <property type="entry name" value="Sialidase_sf"/>
</dbReference>
<evidence type="ECO:0000313" key="2">
    <source>
        <dbReference type="EMBL" id="MBC8767241.1"/>
    </source>
</evidence>
<keyword evidence="1" id="KW-0732">Signal</keyword>
<protein>
    <submittedName>
        <fullName evidence="2">Exo-alpha-sialidase</fullName>
    </submittedName>
</protein>
<reference evidence="2 3" key="1">
    <citation type="submission" date="2020-08" db="EMBL/GenBank/DDBJ databases">
        <title>Arenibacter gaetbuli sp. nov., isolated from a sand dune.</title>
        <authorList>
            <person name="Park S."/>
            <person name="Yoon J.-H."/>
        </authorList>
    </citation>
    <scope>NUCLEOTIDE SEQUENCE [LARGE SCALE GENOMIC DNA]</scope>
    <source>
        <strain evidence="2 3">BSSL-BM3</strain>
    </source>
</reference>